<dbReference type="EMBL" id="CP006664">
    <property type="protein sequence ID" value="AIJ09283.1"/>
    <property type="molecule type" value="Genomic_DNA"/>
</dbReference>
<dbReference type="HOGENOM" id="CLU_1632779_0_0_6"/>
<accession>A0A076LRW3</accession>
<dbReference type="AlphaFoldDB" id="A0A076LRW3"/>
<reference evidence="1 2" key="1">
    <citation type="journal article" date="2012" name="PLoS ONE">
        <title>Edwardsiella comparative phylogenomics reveal the new intra/inter-species taxonomic relationships, virulence evolution and niche adaptation mechanisms.</title>
        <authorList>
            <person name="Yang M."/>
            <person name="Lv Y."/>
            <person name="Xiao J."/>
            <person name="Wu H."/>
            <person name="Zheng H."/>
            <person name="Liu Q."/>
            <person name="Zhang Y."/>
            <person name="Wang Q."/>
        </authorList>
    </citation>
    <scope>NUCLEOTIDE SEQUENCE [LARGE SCALE GENOMIC DNA]</scope>
    <source>
        <strain evidence="2">080813</strain>
    </source>
</reference>
<evidence type="ECO:0000313" key="2">
    <source>
        <dbReference type="Proteomes" id="UP000028681"/>
    </source>
</evidence>
<dbReference type="Proteomes" id="UP000028681">
    <property type="component" value="Chromosome"/>
</dbReference>
<protein>
    <submittedName>
        <fullName evidence="1">Uncharacterized protein</fullName>
    </submittedName>
</protein>
<evidence type="ECO:0000313" key="1">
    <source>
        <dbReference type="EMBL" id="AIJ09283.1"/>
    </source>
</evidence>
<dbReference type="RefSeq" id="WP_034163752.1">
    <property type="nucleotide sequence ID" value="NZ_CP006664.1"/>
</dbReference>
<organism evidence="1 2">
    <name type="scientific">Edwardsiella anguillarum ET080813</name>
    <dbReference type="NCBI Taxonomy" id="667120"/>
    <lineage>
        <taxon>Bacteria</taxon>
        <taxon>Pseudomonadati</taxon>
        <taxon>Pseudomonadota</taxon>
        <taxon>Gammaproteobacteria</taxon>
        <taxon>Enterobacterales</taxon>
        <taxon>Hafniaceae</taxon>
        <taxon>Edwardsiella</taxon>
    </lineage>
</organism>
<gene>
    <name evidence="1" type="ORF">ETEE_2851</name>
</gene>
<proteinExistence type="predicted"/>
<name>A0A076LRW3_9GAMM</name>
<dbReference type="CDD" id="cd11539">
    <property type="entry name" value="NTP-PPase_u2"/>
    <property type="match status" value="1"/>
</dbReference>
<sequence length="162" mass="17898">MDKKEIYDAAFSRWGFDAQMLVLNEEASELAAVISRFLNHRTNIGKVVSEAADVEIMIEQLRNNGFGGELDNEKSRKLARLSRRLGIPASAPAQLIPPPFELIDEALEHMCMAKGLSMSGKASHNRQAAAHLRLAMGRMMYAAQICVRDAQRIEQSAGRGNS</sequence>
<dbReference type="GeneID" id="80988336"/>
<dbReference type="KEGG" id="ete:ETEE_2851"/>